<feature type="signal peptide" evidence="1">
    <location>
        <begin position="1"/>
        <end position="31"/>
    </location>
</feature>
<keyword evidence="3" id="KW-1185">Reference proteome</keyword>
<protein>
    <recommendedName>
        <fullName evidence="4">Secreted protein</fullName>
    </recommendedName>
</protein>
<sequence length="129" mass="13545">MATMTWRVLGTSTLIASAALLSTITAGSAQAEPQGCALDRRWDGASAHCGGDGTYILEVDCFGVSVSGGQPFGPYYKSVTGHTDPTMDPIFTHPQRNCMNPLTLGQIGIATDARITLVPTRPAPSNAYE</sequence>
<dbReference type="AlphaFoldDB" id="A0A317NIK6"/>
<evidence type="ECO:0000313" key="3">
    <source>
        <dbReference type="Proteomes" id="UP000246410"/>
    </source>
</evidence>
<organism evidence="2 3">
    <name type="scientific">Nocardia neocaledoniensis</name>
    <dbReference type="NCBI Taxonomy" id="236511"/>
    <lineage>
        <taxon>Bacteria</taxon>
        <taxon>Bacillati</taxon>
        <taxon>Actinomycetota</taxon>
        <taxon>Actinomycetes</taxon>
        <taxon>Mycobacteriales</taxon>
        <taxon>Nocardiaceae</taxon>
        <taxon>Nocardia</taxon>
    </lineage>
</organism>
<comment type="caution">
    <text evidence="2">The sequence shown here is derived from an EMBL/GenBank/DDBJ whole genome shotgun (WGS) entry which is preliminary data.</text>
</comment>
<accession>A0A317NIK6</accession>
<gene>
    <name evidence="2" type="ORF">DFR69_105163</name>
</gene>
<evidence type="ECO:0008006" key="4">
    <source>
        <dbReference type="Google" id="ProtNLM"/>
    </source>
</evidence>
<dbReference type="RefSeq" id="WP_146229300.1">
    <property type="nucleotide sequence ID" value="NZ_QGTL01000005.1"/>
</dbReference>
<keyword evidence="1" id="KW-0732">Signal</keyword>
<dbReference type="EMBL" id="QGTL01000005">
    <property type="protein sequence ID" value="PWV75089.1"/>
    <property type="molecule type" value="Genomic_DNA"/>
</dbReference>
<feature type="chain" id="PRO_5016296687" description="Secreted protein" evidence="1">
    <location>
        <begin position="32"/>
        <end position="129"/>
    </location>
</feature>
<evidence type="ECO:0000256" key="1">
    <source>
        <dbReference type="SAM" id="SignalP"/>
    </source>
</evidence>
<proteinExistence type="predicted"/>
<reference evidence="2 3" key="1">
    <citation type="submission" date="2018-05" db="EMBL/GenBank/DDBJ databases">
        <title>Genomic Encyclopedia of Type Strains, Phase IV (KMG-IV): sequencing the most valuable type-strain genomes for metagenomic binning, comparative biology and taxonomic classification.</title>
        <authorList>
            <person name="Goeker M."/>
        </authorList>
    </citation>
    <scope>NUCLEOTIDE SEQUENCE [LARGE SCALE GENOMIC DNA]</scope>
    <source>
        <strain evidence="2 3">DSM 44717</strain>
    </source>
</reference>
<name>A0A317NIK6_9NOCA</name>
<evidence type="ECO:0000313" key="2">
    <source>
        <dbReference type="EMBL" id="PWV75089.1"/>
    </source>
</evidence>
<dbReference type="Proteomes" id="UP000246410">
    <property type="component" value="Unassembled WGS sequence"/>
</dbReference>